<evidence type="ECO:0000313" key="2">
    <source>
        <dbReference type="EMBL" id="GMI23164.1"/>
    </source>
</evidence>
<organism evidence="2 3">
    <name type="scientific">Tetraparma gracilis</name>
    <dbReference type="NCBI Taxonomy" id="2962635"/>
    <lineage>
        <taxon>Eukaryota</taxon>
        <taxon>Sar</taxon>
        <taxon>Stramenopiles</taxon>
        <taxon>Ochrophyta</taxon>
        <taxon>Bolidophyceae</taxon>
        <taxon>Parmales</taxon>
        <taxon>Triparmaceae</taxon>
        <taxon>Tetraparma</taxon>
    </lineage>
</organism>
<sequence length="379" mass="40487">MAMSHSSSVPVIPTTALAPPPTRPLPPRPSTTAEGVVLARSTTQKEKYGHSFTGAPEGFNQACSFQKMNRDSNSSNGFFLGSPFSLTQAGPGSYPNLDKSTLIPPGPSKTRPATLARRLRDCRPLTGPAATLSLHGADRLLYEPGPESYDLAGGGCFGGALAKRNYLDSAFASEQGRFPPTRVLGSGLERTQGVHEPRKYHRTIPKPGAHHGDGLQVEDERAKRRRERKELIEKTKRMHEEAERRRGEKKRLRSEAKAEVSKSKSRQQNPEASASQQPRHPHEPASGRISPAASSSPLPPQFARSARWSVVAGGRAASPAAMPPAAQFGTFDSWTEGLQALRFAGGAGGGARPWTESAGRAGTGGVRFRGEGGGGVFEE</sequence>
<keyword evidence="3" id="KW-1185">Reference proteome</keyword>
<reference evidence="2 3" key="1">
    <citation type="journal article" date="2023" name="Commun. Biol.">
        <title>Genome analysis of Parmales, the sister group of diatoms, reveals the evolutionary specialization of diatoms from phago-mixotrophs to photoautotrophs.</title>
        <authorList>
            <person name="Ban H."/>
            <person name="Sato S."/>
            <person name="Yoshikawa S."/>
            <person name="Yamada K."/>
            <person name="Nakamura Y."/>
            <person name="Ichinomiya M."/>
            <person name="Sato N."/>
            <person name="Blanc-Mathieu R."/>
            <person name="Endo H."/>
            <person name="Kuwata A."/>
            <person name="Ogata H."/>
        </authorList>
    </citation>
    <scope>NUCLEOTIDE SEQUENCE [LARGE SCALE GENOMIC DNA]</scope>
</reference>
<feature type="region of interest" description="Disordered" evidence="1">
    <location>
        <begin position="346"/>
        <end position="379"/>
    </location>
</feature>
<feature type="compositionally biased region" description="Basic and acidic residues" evidence="1">
    <location>
        <begin position="210"/>
        <end position="246"/>
    </location>
</feature>
<evidence type="ECO:0000313" key="3">
    <source>
        <dbReference type="Proteomes" id="UP001165060"/>
    </source>
</evidence>
<comment type="caution">
    <text evidence="2">The sequence shown here is derived from an EMBL/GenBank/DDBJ whole genome shotgun (WGS) entry which is preliminary data.</text>
</comment>
<feature type="non-terminal residue" evidence="2">
    <location>
        <position position="379"/>
    </location>
</feature>
<feature type="region of interest" description="Disordered" evidence="1">
    <location>
        <begin position="177"/>
        <end position="303"/>
    </location>
</feature>
<feature type="compositionally biased region" description="Polar residues" evidence="1">
    <location>
        <begin position="266"/>
        <end position="278"/>
    </location>
</feature>
<protein>
    <submittedName>
        <fullName evidence="2">Uncharacterized protein</fullName>
    </submittedName>
</protein>
<feature type="compositionally biased region" description="Gly residues" evidence="1">
    <location>
        <begin position="361"/>
        <end position="379"/>
    </location>
</feature>
<feature type="region of interest" description="Disordered" evidence="1">
    <location>
        <begin position="1"/>
        <end position="35"/>
    </location>
</feature>
<feature type="compositionally biased region" description="Pro residues" evidence="1">
    <location>
        <begin position="18"/>
        <end position="29"/>
    </location>
</feature>
<name>A0ABQ6MBB7_9STRA</name>
<feature type="compositionally biased region" description="Basic and acidic residues" evidence="1">
    <location>
        <begin position="253"/>
        <end position="262"/>
    </location>
</feature>
<dbReference type="EMBL" id="BRYB01003947">
    <property type="protein sequence ID" value="GMI23164.1"/>
    <property type="molecule type" value="Genomic_DNA"/>
</dbReference>
<gene>
    <name evidence="2" type="ORF">TeGR_g5712</name>
</gene>
<proteinExistence type="predicted"/>
<dbReference type="Proteomes" id="UP001165060">
    <property type="component" value="Unassembled WGS sequence"/>
</dbReference>
<accession>A0ABQ6MBB7</accession>
<evidence type="ECO:0000256" key="1">
    <source>
        <dbReference type="SAM" id="MobiDB-lite"/>
    </source>
</evidence>